<reference evidence="4 5" key="1">
    <citation type="submission" date="2017-08" db="EMBL/GenBank/DDBJ databases">
        <title>Acidophilic green algal genome provides insights into adaptation to an acidic environment.</title>
        <authorList>
            <person name="Hirooka S."/>
            <person name="Hirose Y."/>
            <person name="Kanesaki Y."/>
            <person name="Higuchi S."/>
            <person name="Fujiwara T."/>
            <person name="Onuma R."/>
            <person name="Era A."/>
            <person name="Ohbayashi R."/>
            <person name="Uzuka A."/>
            <person name="Nozaki H."/>
            <person name="Yoshikawa H."/>
            <person name="Miyagishima S.Y."/>
        </authorList>
    </citation>
    <scope>NUCLEOTIDE SEQUENCE [LARGE SCALE GENOMIC DNA]</scope>
    <source>
        <strain evidence="4 5">NIES-2499</strain>
    </source>
</reference>
<keyword evidence="3" id="KW-0472">Membrane</keyword>
<sequence>MLSGLFFRGKAPDRGKQHSDEDIPRHVDKRKDDERDWTYQASLILLAILLLSTLYLLRCDNAKLGVAEKNILKLKDYVNVLHNRHALMIEDGFSEHHIQQDSSVDAQCQRDYANLKKQLEEVKKENEEHKQRTAELKKQVKSLYRKAAGMQGGE</sequence>
<proteinExistence type="predicted"/>
<accession>A0A250XGV3</accession>
<evidence type="ECO:0000313" key="5">
    <source>
        <dbReference type="Proteomes" id="UP000232323"/>
    </source>
</evidence>
<feature type="region of interest" description="Disordered" evidence="2">
    <location>
        <begin position="11"/>
        <end position="30"/>
    </location>
</feature>
<feature type="transmembrane region" description="Helical" evidence="3">
    <location>
        <begin position="37"/>
        <end position="57"/>
    </location>
</feature>
<keyword evidence="3" id="KW-1133">Transmembrane helix</keyword>
<dbReference type="Proteomes" id="UP000232323">
    <property type="component" value="Unassembled WGS sequence"/>
</dbReference>
<gene>
    <name evidence="4" type="ORF">CEUSTIGMA_g9737.t1</name>
</gene>
<name>A0A250XGV3_9CHLO</name>
<evidence type="ECO:0000256" key="1">
    <source>
        <dbReference type="SAM" id="Coils"/>
    </source>
</evidence>
<protein>
    <submittedName>
        <fullName evidence="4">Uncharacterized protein</fullName>
    </submittedName>
</protein>
<evidence type="ECO:0000313" key="4">
    <source>
        <dbReference type="EMBL" id="GAX82308.1"/>
    </source>
</evidence>
<comment type="caution">
    <text evidence="4">The sequence shown here is derived from an EMBL/GenBank/DDBJ whole genome shotgun (WGS) entry which is preliminary data.</text>
</comment>
<keyword evidence="5" id="KW-1185">Reference proteome</keyword>
<dbReference type="EMBL" id="BEGY01000078">
    <property type="protein sequence ID" value="GAX82308.1"/>
    <property type="molecule type" value="Genomic_DNA"/>
</dbReference>
<dbReference type="AlphaFoldDB" id="A0A250XGV3"/>
<keyword evidence="3" id="KW-0812">Transmembrane</keyword>
<evidence type="ECO:0000256" key="3">
    <source>
        <dbReference type="SAM" id="Phobius"/>
    </source>
</evidence>
<organism evidence="4 5">
    <name type="scientific">Chlamydomonas eustigma</name>
    <dbReference type="NCBI Taxonomy" id="1157962"/>
    <lineage>
        <taxon>Eukaryota</taxon>
        <taxon>Viridiplantae</taxon>
        <taxon>Chlorophyta</taxon>
        <taxon>core chlorophytes</taxon>
        <taxon>Chlorophyceae</taxon>
        <taxon>CS clade</taxon>
        <taxon>Chlamydomonadales</taxon>
        <taxon>Chlamydomonadaceae</taxon>
        <taxon>Chlamydomonas</taxon>
    </lineage>
</organism>
<feature type="coiled-coil region" evidence="1">
    <location>
        <begin position="105"/>
        <end position="146"/>
    </location>
</feature>
<keyword evidence="1" id="KW-0175">Coiled coil</keyword>
<evidence type="ECO:0000256" key="2">
    <source>
        <dbReference type="SAM" id="MobiDB-lite"/>
    </source>
</evidence>